<keyword evidence="5" id="KW-1185">Reference proteome</keyword>
<dbReference type="AlphaFoldDB" id="C7YT06"/>
<evidence type="ECO:0000256" key="2">
    <source>
        <dbReference type="ARBA" id="ARBA00022741"/>
    </source>
</evidence>
<dbReference type="InterPro" id="IPR027417">
    <property type="entry name" value="P-loop_NTPase"/>
</dbReference>
<dbReference type="Gene3D" id="3.40.50.300">
    <property type="entry name" value="P-loop containing nucleotide triphosphate hydrolases"/>
    <property type="match status" value="1"/>
</dbReference>
<dbReference type="InterPro" id="IPR003578">
    <property type="entry name" value="Small_GTPase_Rho"/>
</dbReference>
<evidence type="ECO:0000313" key="4">
    <source>
        <dbReference type="EMBL" id="EEU45329.1"/>
    </source>
</evidence>
<keyword evidence="1" id="KW-0488">Methylation</keyword>
<dbReference type="NCBIfam" id="TIGR00231">
    <property type="entry name" value="small_GTP"/>
    <property type="match status" value="1"/>
</dbReference>
<dbReference type="PANTHER" id="PTHR24072">
    <property type="entry name" value="RHO FAMILY GTPASE"/>
    <property type="match status" value="1"/>
</dbReference>
<dbReference type="RefSeq" id="XP_003051042.1">
    <property type="nucleotide sequence ID" value="XM_003050996.1"/>
</dbReference>
<evidence type="ECO:0000256" key="1">
    <source>
        <dbReference type="ARBA" id="ARBA00022481"/>
    </source>
</evidence>
<protein>
    <submittedName>
        <fullName evidence="4">Uncharacterized protein</fullName>
    </submittedName>
</protein>
<keyword evidence="3" id="KW-0342">GTP-binding</keyword>
<dbReference type="GO" id="GO:0005525">
    <property type="term" value="F:GTP binding"/>
    <property type="evidence" value="ECO:0007669"/>
    <property type="project" value="UniProtKB-KW"/>
</dbReference>
<dbReference type="PRINTS" id="PR00449">
    <property type="entry name" value="RASTRNSFRMNG"/>
</dbReference>
<dbReference type="InterPro" id="IPR005225">
    <property type="entry name" value="Small_GTP-bd"/>
</dbReference>
<dbReference type="CDD" id="cd00157">
    <property type="entry name" value="Rho"/>
    <property type="match status" value="1"/>
</dbReference>
<proteinExistence type="predicted"/>
<dbReference type="VEuPathDB" id="FungiDB:NECHADRAFT_80907"/>
<dbReference type="InterPro" id="IPR001806">
    <property type="entry name" value="Small_GTPase"/>
</dbReference>
<dbReference type="GO" id="GO:0003924">
    <property type="term" value="F:GTPase activity"/>
    <property type="evidence" value="ECO:0007669"/>
    <property type="project" value="InterPro"/>
</dbReference>
<dbReference type="PROSITE" id="PS51420">
    <property type="entry name" value="RHO"/>
    <property type="match status" value="1"/>
</dbReference>
<dbReference type="Proteomes" id="UP000005206">
    <property type="component" value="Chromosome 5"/>
</dbReference>
<name>C7YT06_FUSV7</name>
<dbReference type="KEGG" id="nhe:NECHADRAFT_80907"/>
<dbReference type="GeneID" id="9668451"/>
<dbReference type="OrthoDB" id="524326at2759"/>
<accession>C7YT06</accession>
<keyword evidence="2" id="KW-0547">Nucleotide-binding</keyword>
<dbReference type="OMA" id="ENVIHKW"/>
<evidence type="ECO:0000313" key="5">
    <source>
        <dbReference type="Proteomes" id="UP000005206"/>
    </source>
</evidence>
<organism evidence="4 5">
    <name type="scientific">Fusarium vanettenii (strain ATCC MYA-4622 / CBS 123669 / FGSC 9596 / NRRL 45880 / 77-13-4)</name>
    <name type="common">Fusarium solani subsp. pisi</name>
    <dbReference type="NCBI Taxonomy" id="660122"/>
    <lineage>
        <taxon>Eukaryota</taxon>
        <taxon>Fungi</taxon>
        <taxon>Dikarya</taxon>
        <taxon>Ascomycota</taxon>
        <taxon>Pezizomycotina</taxon>
        <taxon>Sordariomycetes</taxon>
        <taxon>Hypocreomycetidae</taxon>
        <taxon>Hypocreales</taxon>
        <taxon>Nectriaceae</taxon>
        <taxon>Fusarium</taxon>
        <taxon>Fusarium solani species complex</taxon>
        <taxon>Fusarium vanettenii</taxon>
    </lineage>
</organism>
<dbReference type="PROSITE" id="PS51421">
    <property type="entry name" value="RAS"/>
    <property type="match status" value="1"/>
</dbReference>
<gene>
    <name evidence="4" type="ORF">NECHADRAFT_80907</name>
</gene>
<dbReference type="GO" id="GO:0007264">
    <property type="term" value="P:small GTPase-mediated signal transduction"/>
    <property type="evidence" value="ECO:0007669"/>
    <property type="project" value="InterPro"/>
</dbReference>
<dbReference type="SMART" id="SM00174">
    <property type="entry name" value="RHO"/>
    <property type="match status" value="1"/>
</dbReference>
<dbReference type="SMART" id="SM00173">
    <property type="entry name" value="RAS"/>
    <property type="match status" value="1"/>
</dbReference>
<dbReference type="SMART" id="SM00175">
    <property type="entry name" value="RAB"/>
    <property type="match status" value="1"/>
</dbReference>
<dbReference type="PROSITE" id="PS51419">
    <property type="entry name" value="RAB"/>
    <property type="match status" value="1"/>
</dbReference>
<dbReference type="eggNOG" id="KOG0393">
    <property type="taxonomic scope" value="Eukaryota"/>
</dbReference>
<sequence length="248" mass="27418">MHLKANPGFNSTIPSYLVLDLILPSFVHLGGNPPIKPEKVKRGTGAIRKKATVIGPVGGKTALIRTFVEKKYPPESFFPTIFENFVADLDIGCTLELAIWDTPGVDDYKGLRQLSYPDTDLFLLCFDIARSDLLSDIEDVSSRQYILTGESQWIPEVRKDYPKTPMVLVGCRKGVRDCRPGFNVLTSGGDPVSWATGEAVARKIGAAMYMECSAKTGEGVEAVFNEPFKVMFPDKVKKSWRRKLLLGA</sequence>
<dbReference type="SUPFAM" id="SSF52540">
    <property type="entry name" value="P-loop containing nucleoside triphosphate hydrolases"/>
    <property type="match status" value="1"/>
</dbReference>
<reference evidence="4 5" key="1">
    <citation type="journal article" date="2009" name="PLoS Genet.">
        <title>The genome of Nectria haematococca: contribution of supernumerary chromosomes to gene expansion.</title>
        <authorList>
            <person name="Coleman J.J."/>
            <person name="Rounsley S.D."/>
            <person name="Rodriguez-Carres M."/>
            <person name="Kuo A."/>
            <person name="Wasmann C.C."/>
            <person name="Grimwood J."/>
            <person name="Schmutz J."/>
            <person name="Taga M."/>
            <person name="White G.J."/>
            <person name="Zhou S."/>
            <person name="Schwartz D.C."/>
            <person name="Freitag M."/>
            <person name="Ma L.J."/>
            <person name="Danchin E.G."/>
            <person name="Henrissat B."/>
            <person name="Coutinho P.M."/>
            <person name="Nelson D.R."/>
            <person name="Straney D."/>
            <person name="Napoli C.A."/>
            <person name="Barker B.M."/>
            <person name="Gribskov M."/>
            <person name="Rep M."/>
            <person name="Kroken S."/>
            <person name="Molnar I."/>
            <person name="Rensing C."/>
            <person name="Kennell J.C."/>
            <person name="Zamora J."/>
            <person name="Farman M.L."/>
            <person name="Selker E.U."/>
            <person name="Salamov A."/>
            <person name="Shapiro H."/>
            <person name="Pangilinan J."/>
            <person name="Lindquist E."/>
            <person name="Lamers C."/>
            <person name="Grigoriev I.V."/>
            <person name="Geiser D.M."/>
            <person name="Covert S.F."/>
            <person name="Temporini E."/>
            <person name="Vanetten H.D."/>
        </authorList>
    </citation>
    <scope>NUCLEOTIDE SEQUENCE [LARGE SCALE GENOMIC DNA]</scope>
    <source>
        <strain evidence="5">ATCC MYA-4622 / CBS 123669 / FGSC 9596 / NRRL 45880 / 77-13-4</strain>
    </source>
</reference>
<dbReference type="EMBL" id="GG698899">
    <property type="protein sequence ID" value="EEU45329.1"/>
    <property type="molecule type" value="Genomic_DNA"/>
</dbReference>
<dbReference type="Pfam" id="PF00071">
    <property type="entry name" value="Ras"/>
    <property type="match status" value="1"/>
</dbReference>
<dbReference type="HOGENOM" id="CLU_041217_21_2_1"/>
<dbReference type="InParanoid" id="C7YT06"/>
<evidence type="ECO:0000256" key="3">
    <source>
        <dbReference type="ARBA" id="ARBA00023134"/>
    </source>
</evidence>
<dbReference type="STRING" id="660122.C7YT06"/>